<feature type="non-terminal residue" evidence="15">
    <location>
        <position position="1"/>
    </location>
</feature>
<name>A0ABU7YSG8_9GAMM</name>
<evidence type="ECO:0000259" key="14">
    <source>
        <dbReference type="Pfam" id="PF02880"/>
    </source>
</evidence>
<comment type="caution">
    <text evidence="15">The sequence shown here is derived from an EMBL/GenBank/DDBJ whole genome shotgun (WGS) entry which is preliminary data.</text>
</comment>
<feature type="region of interest" description="Disordered" evidence="10">
    <location>
        <begin position="13"/>
        <end position="43"/>
    </location>
</feature>
<dbReference type="Pfam" id="PF00408">
    <property type="entry name" value="PGM_PMM_IV"/>
    <property type="match status" value="1"/>
</dbReference>
<dbReference type="EC" id="5.4.2.8" evidence="5"/>
<keyword evidence="9" id="KW-0413">Isomerase</keyword>
<evidence type="ECO:0000256" key="5">
    <source>
        <dbReference type="ARBA" id="ARBA00012730"/>
    </source>
</evidence>
<dbReference type="InterPro" id="IPR036900">
    <property type="entry name" value="A-D-PHexomutase_C_sf"/>
</dbReference>
<dbReference type="InterPro" id="IPR005844">
    <property type="entry name" value="A-D-PHexomutase_a/b/a-I"/>
</dbReference>
<comment type="similarity">
    <text evidence="4">Belongs to the phosphohexose mutase family.</text>
</comment>
<dbReference type="Proteomes" id="UP001334501">
    <property type="component" value="Unassembled WGS sequence"/>
</dbReference>
<dbReference type="Gene3D" id="3.30.310.50">
    <property type="entry name" value="Alpha-D-phosphohexomutase, C-terminal domain"/>
    <property type="match status" value="1"/>
</dbReference>
<dbReference type="RefSeq" id="WP_412700305.1">
    <property type="nucleotide sequence ID" value="NZ_JAXGFO010000072.1"/>
</dbReference>
<dbReference type="Gene3D" id="3.40.120.10">
    <property type="entry name" value="Alpha-D-Glucose-1,6-Bisphosphate, subunit A, domain 3"/>
    <property type="match status" value="3"/>
</dbReference>
<feature type="domain" description="Alpha-D-phosphohexomutase alpha/beta/alpha" evidence="12">
    <location>
        <begin position="70"/>
        <end position="197"/>
    </location>
</feature>
<reference evidence="15 16" key="1">
    <citation type="journal article" date="2017" name="Curr. Microbiol.">
        <title>Lysobacter zhanggongensis sp. nov. Isolated from a Pit Mud.</title>
        <authorList>
            <person name="Zhang X.F."/>
            <person name="Wang H.H."/>
            <person name="Sun X.Y."/>
            <person name="Pan C.M."/>
        </authorList>
    </citation>
    <scope>NUCLEOTIDE SEQUENCE [LARGE SCALE GENOMIC DNA]</scope>
    <source>
        <strain evidence="15 16">ZGLJ7-1</strain>
    </source>
</reference>
<dbReference type="Pfam" id="PF02878">
    <property type="entry name" value="PGM_PMM_I"/>
    <property type="match status" value="1"/>
</dbReference>
<feature type="domain" description="Alpha-D-phosphohexomutase C-terminal" evidence="11">
    <location>
        <begin position="435"/>
        <end position="509"/>
    </location>
</feature>
<protein>
    <recommendedName>
        <fullName evidence="5">phosphomannomutase</fullName>
        <ecNumber evidence="5">5.4.2.8</ecNumber>
    </recommendedName>
</protein>
<comment type="catalytic activity">
    <reaction evidence="1">
        <text>alpha-D-mannose 1-phosphate = D-mannose 6-phosphate</text>
        <dbReference type="Rhea" id="RHEA:11140"/>
        <dbReference type="ChEBI" id="CHEBI:58409"/>
        <dbReference type="ChEBI" id="CHEBI:58735"/>
        <dbReference type="EC" id="5.4.2.8"/>
    </reaction>
</comment>
<evidence type="ECO:0000256" key="4">
    <source>
        <dbReference type="ARBA" id="ARBA00010231"/>
    </source>
</evidence>
<organism evidence="15 16">
    <name type="scientific">Lysobacter zhanggongensis</name>
    <dbReference type="NCBI Taxonomy" id="1774951"/>
    <lineage>
        <taxon>Bacteria</taxon>
        <taxon>Pseudomonadati</taxon>
        <taxon>Pseudomonadota</taxon>
        <taxon>Gammaproteobacteria</taxon>
        <taxon>Lysobacterales</taxon>
        <taxon>Lysobacteraceae</taxon>
        <taxon>Lysobacter</taxon>
    </lineage>
</organism>
<evidence type="ECO:0000256" key="3">
    <source>
        <dbReference type="ARBA" id="ARBA00004699"/>
    </source>
</evidence>
<proteinExistence type="inferred from homology"/>
<comment type="pathway">
    <text evidence="3">Nucleotide-sugar biosynthesis; GDP-alpha-D-mannose biosynthesis; alpha-D-mannose 1-phosphate from D-fructose 6-phosphate: step 2/2.</text>
</comment>
<dbReference type="CDD" id="cd03089">
    <property type="entry name" value="PMM_PGM"/>
    <property type="match status" value="1"/>
</dbReference>
<evidence type="ECO:0000256" key="9">
    <source>
        <dbReference type="ARBA" id="ARBA00023235"/>
    </source>
</evidence>
<sequence>VAWRAPHLLVRRSADDGADTDEGIPFPTPAAAGDASADPDQMPMTDAAAPVIATPTDTASTPGVPIEPGIFRAYDIRGVVGRDLSPQVAELIGQAIGSLMQDKGLQDIVVGRDGRLSGPEMAGGLITGLRKAGRNVVDIGLAPTPLVYFGAYQLQAGSCVSVTGSHNPPDYNGFKIVVGGETLSGDAITDLYARIADGRLHTAPAPGRLETREIDDDYVQRVASDIQIDRPLKVVVDAGNGVAGELGPKVLEAIGAEVVPLYCDVDGTFPNHHPDPSEPHNLADLVKMVDRLDADLGIAFDGDGDRLGVVTRDGHNIFPDRLLMLFAADVLERNPGAQIIFDVKCTGRLPGYILRHGGSPLMWKTGHSLIKAKMRETGAELAGEMSGHFFFGERWYGFDDGIYSAARLLEILAAQPARPSDVLDALPDGIATAEIKVDAPDGNPHAFVERFVTAAQFQDARLSTIDGLRVDWPDGWGLVRASNTTPVLVMRFDADNNEAMARIKATFREQLLALRPDFDLPF</sequence>
<keyword evidence="7" id="KW-0479">Metal-binding</keyword>
<dbReference type="InterPro" id="IPR005841">
    <property type="entry name" value="Alpha-D-phosphohexomutase_SF"/>
</dbReference>
<dbReference type="Pfam" id="PF02879">
    <property type="entry name" value="PGM_PMM_II"/>
    <property type="match status" value="1"/>
</dbReference>
<dbReference type="InterPro" id="IPR005843">
    <property type="entry name" value="A-D-PHexomutase_C"/>
</dbReference>
<dbReference type="PRINTS" id="PR00509">
    <property type="entry name" value="PGMPMM"/>
</dbReference>
<dbReference type="PANTHER" id="PTHR43771:SF2">
    <property type="entry name" value="PHOSPHOMANNOMUTASE_PHOSPHOGLUCOMUTASE"/>
    <property type="match status" value="1"/>
</dbReference>
<evidence type="ECO:0000259" key="13">
    <source>
        <dbReference type="Pfam" id="PF02879"/>
    </source>
</evidence>
<dbReference type="EMBL" id="JAXGFO010000072">
    <property type="protein sequence ID" value="MEG3158385.1"/>
    <property type="molecule type" value="Genomic_DNA"/>
</dbReference>
<dbReference type="Pfam" id="PF02880">
    <property type="entry name" value="PGM_PMM_III"/>
    <property type="match status" value="1"/>
</dbReference>
<feature type="domain" description="Alpha-D-phosphohexomutase alpha/beta/alpha" evidence="13">
    <location>
        <begin position="217"/>
        <end position="314"/>
    </location>
</feature>
<keyword evidence="16" id="KW-1185">Reference proteome</keyword>
<evidence type="ECO:0000256" key="8">
    <source>
        <dbReference type="ARBA" id="ARBA00022842"/>
    </source>
</evidence>
<dbReference type="InterPro" id="IPR016055">
    <property type="entry name" value="A-D-PHexomutase_a/b/a-I/II/III"/>
</dbReference>
<evidence type="ECO:0000259" key="11">
    <source>
        <dbReference type="Pfam" id="PF00408"/>
    </source>
</evidence>
<evidence type="ECO:0000256" key="1">
    <source>
        <dbReference type="ARBA" id="ARBA00000586"/>
    </source>
</evidence>
<evidence type="ECO:0000256" key="7">
    <source>
        <dbReference type="ARBA" id="ARBA00022723"/>
    </source>
</evidence>
<keyword evidence="8" id="KW-0460">Magnesium</keyword>
<evidence type="ECO:0000313" key="16">
    <source>
        <dbReference type="Proteomes" id="UP001334501"/>
    </source>
</evidence>
<evidence type="ECO:0000256" key="2">
    <source>
        <dbReference type="ARBA" id="ARBA00001946"/>
    </source>
</evidence>
<comment type="cofactor">
    <cofactor evidence="2">
        <name>Mg(2+)</name>
        <dbReference type="ChEBI" id="CHEBI:18420"/>
    </cofactor>
</comment>
<dbReference type="InterPro" id="IPR005845">
    <property type="entry name" value="A-D-PHexomutase_a/b/a-II"/>
</dbReference>
<evidence type="ECO:0000256" key="10">
    <source>
        <dbReference type="SAM" id="MobiDB-lite"/>
    </source>
</evidence>
<feature type="compositionally biased region" description="Low complexity" evidence="10">
    <location>
        <begin position="29"/>
        <end position="40"/>
    </location>
</feature>
<dbReference type="SUPFAM" id="SSF53738">
    <property type="entry name" value="Phosphoglucomutase, first 3 domains"/>
    <property type="match status" value="3"/>
</dbReference>
<dbReference type="PANTHER" id="PTHR43771">
    <property type="entry name" value="PHOSPHOMANNOMUTASE"/>
    <property type="match status" value="1"/>
</dbReference>
<dbReference type="InterPro" id="IPR005846">
    <property type="entry name" value="A-D-PHexomutase_a/b/a-III"/>
</dbReference>
<evidence type="ECO:0000313" key="15">
    <source>
        <dbReference type="EMBL" id="MEG3158385.1"/>
    </source>
</evidence>
<keyword evidence="6" id="KW-0597">Phosphoprotein</keyword>
<evidence type="ECO:0000259" key="12">
    <source>
        <dbReference type="Pfam" id="PF02878"/>
    </source>
</evidence>
<accession>A0ABU7YSG8</accession>
<evidence type="ECO:0000256" key="6">
    <source>
        <dbReference type="ARBA" id="ARBA00022553"/>
    </source>
</evidence>
<gene>
    <name evidence="15" type="ORF">SNE33_10930</name>
</gene>
<dbReference type="SUPFAM" id="SSF55957">
    <property type="entry name" value="Phosphoglucomutase, C-terminal domain"/>
    <property type="match status" value="1"/>
</dbReference>
<feature type="domain" description="Alpha-D-phosphohexomutase alpha/beta/alpha" evidence="14">
    <location>
        <begin position="319"/>
        <end position="427"/>
    </location>
</feature>